<feature type="domain" description="CusB-like beta-barrel" evidence="7">
    <location>
        <begin position="195"/>
        <end position="265"/>
    </location>
</feature>
<dbReference type="EMBL" id="NRSD01000014">
    <property type="protein sequence ID" value="MBK1645638.1"/>
    <property type="molecule type" value="Genomic_DNA"/>
</dbReference>
<dbReference type="GO" id="GO:0015562">
    <property type="term" value="F:efflux transmembrane transporter activity"/>
    <property type="evidence" value="ECO:0007669"/>
    <property type="project" value="TreeGrafter"/>
</dbReference>
<dbReference type="Pfam" id="PF25954">
    <property type="entry name" value="Beta-barrel_RND_2"/>
    <property type="match status" value="1"/>
</dbReference>
<dbReference type="NCBIfam" id="TIGR01730">
    <property type="entry name" value="RND_mfp"/>
    <property type="match status" value="1"/>
</dbReference>
<evidence type="ECO:0000259" key="6">
    <source>
        <dbReference type="Pfam" id="PF25917"/>
    </source>
</evidence>
<feature type="signal peptide" evidence="5">
    <location>
        <begin position="1"/>
        <end position="33"/>
    </location>
</feature>
<dbReference type="InterPro" id="IPR006143">
    <property type="entry name" value="RND_pump_MFP"/>
</dbReference>
<dbReference type="GO" id="GO:1990281">
    <property type="term" value="C:efflux pump complex"/>
    <property type="evidence" value="ECO:0007669"/>
    <property type="project" value="TreeGrafter"/>
</dbReference>
<dbReference type="AlphaFoldDB" id="A0A9X0WJB3"/>
<dbReference type="PANTHER" id="PTHR30469">
    <property type="entry name" value="MULTIDRUG RESISTANCE PROTEIN MDTA"/>
    <property type="match status" value="1"/>
</dbReference>
<keyword evidence="3" id="KW-0813">Transport</keyword>
<dbReference type="Pfam" id="PF25917">
    <property type="entry name" value="BSH_RND"/>
    <property type="match status" value="1"/>
</dbReference>
<evidence type="ECO:0000313" key="10">
    <source>
        <dbReference type="Proteomes" id="UP001138802"/>
    </source>
</evidence>
<keyword evidence="10" id="KW-1185">Reference proteome</keyword>
<evidence type="ECO:0000256" key="2">
    <source>
        <dbReference type="ARBA" id="ARBA00009477"/>
    </source>
</evidence>
<name>A0A9X0WJB3_9GAMM</name>
<feature type="chain" id="PRO_5040805764" evidence="5">
    <location>
        <begin position="34"/>
        <end position="368"/>
    </location>
</feature>
<dbReference type="InterPro" id="IPR058627">
    <property type="entry name" value="MdtA-like_C"/>
</dbReference>
<dbReference type="InterPro" id="IPR058792">
    <property type="entry name" value="Beta-barrel_RND_2"/>
</dbReference>
<comment type="subcellular location">
    <subcellularLocation>
        <location evidence="1">Cell envelope</location>
    </subcellularLocation>
</comment>
<dbReference type="SUPFAM" id="SSF111369">
    <property type="entry name" value="HlyD-like secretion proteins"/>
    <property type="match status" value="1"/>
</dbReference>
<dbReference type="Proteomes" id="UP001138802">
    <property type="component" value="Unassembled WGS sequence"/>
</dbReference>
<evidence type="ECO:0000256" key="4">
    <source>
        <dbReference type="SAM" id="Coils"/>
    </source>
</evidence>
<dbReference type="PANTHER" id="PTHR30469:SF16">
    <property type="entry name" value="HAE1 FAMILY EFFLUX PUMP MFP COMPONENT"/>
    <property type="match status" value="1"/>
</dbReference>
<protein>
    <submittedName>
        <fullName evidence="9">Efflux transporter periplasmic adaptor subunit</fullName>
    </submittedName>
</protein>
<comment type="similarity">
    <text evidence="2">Belongs to the membrane fusion protein (MFP) (TC 8.A.1) family.</text>
</comment>
<organism evidence="9 10">
    <name type="scientific">Thiocapsa imhoffii</name>
    <dbReference type="NCBI Taxonomy" id="382777"/>
    <lineage>
        <taxon>Bacteria</taxon>
        <taxon>Pseudomonadati</taxon>
        <taxon>Pseudomonadota</taxon>
        <taxon>Gammaproteobacteria</taxon>
        <taxon>Chromatiales</taxon>
        <taxon>Chromatiaceae</taxon>
        <taxon>Thiocapsa</taxon>
    </lineage>
</organism>
<comment type="caution">
    <text evidence="9">The sequence shown here is derived from an EMBL/GenBank/DDBJ whole genome shotgun (WGS) entry which is preliminary data.</text>
</comment>
<evidence type="ECO:0000256" key="5">
    <source>
        <dbReference type="SAM" id="SignalP"/>
    </source>
</evidence>
<keyword evidence="5" id="KW-0732">Signal</keyword>
<dbReference type="Gene3D" id="2.40.50.100">
    <property type="match status" value="1"/>
</dbReference>
<dbReference type="Gene3D" id="1.10.287.470">
    <property type="entry name" value="Helix hairpin bin"/>
    <property type="match status" value="1"/>
</dbReference>
<evidence type="ECO:0000256" key="3">
    <source>
        <dbReference type="ARBA" id="ARBA00022448"/>
    </source>
</evidence>
<dbReference type="Gene3D" id="2.40.420.20">
    <property type="match status" value="1"/>
</dbReference>
<evidence type="ECO:0000259" key="8">
    <source>
        <dbReference type="Pfam" id="PF25967"/>
    </source>
</evidence>
<reference evidence="9 10" key="1">
    <citation type="journal article" date="2020" name="Microorganisms">
        <title>Osmotic Adaptation and Compatible Solute Biosynthesis of Phototrophic Bacteria as Revealed from Genome Analyses.</title>
        <authorList>
            <person name="Imhoff J.F."/>
            <person name="Rahn T."/>
            <person name="Kunzel S."/>
            <person name="Keller A."/>
            <person name="Neulinger S.C."/>
        </authorList>
    </citation>
    <scope>NUCLEOTIDE SEQUENCE [LARGE SCALE GENOMIC DNA]</scope>
    <source>
        <strain evidence="9 10">DSM 21303</strain>
    </source>
</reference>
<gene>
    <name evidence="9" type="ORF">CKO25_13475</name>
</gene>
<keyword evidence="4" id="KW-0175">Coiled coil</keyword>
<dbReference type="Gene3D" id="2.40.30.170">
    <property type="match status" value="1"/>
</dbReference>
<proteinExistence type="inferred from homology"/>
<dbReference type="Pfam" id="PF25967">
    <property type="entry name" value="RND-MFP_C"/>
    <property type="match status" value="1"/>
</dbReference>
<dbReference type="RefSeq" id="WP_200388450.1">
    <property type="nucleotide sequence ID" value="NZ_NRSD01000014.1"/>
</dbReference>
<feature type="coiled-coil region" evidence="4">
    <location>
        <begin position="94"/>
        <end position="121"/>
    </location>
</feature>
<evidence type="ECO:0000259" key="7">
    <source>
        <dbReference type="Pfam" id="PF25954"/>
    </source>
</evidence>
<evidence type="ECO:0000256" key="1">
    <source>
        <dbReference type="ARBA" id="ARBA00004196"/>
    </source>
</evidence>
<sequence length="368" mass="39997">MTQLACPRATALLPLTIAILCIAFSLVSNTAFAVAVTVAEAVSLPLAERVEALGTLNANESVNVTSNVTETISVIHFDDGQRVSEGDILVELTSVEQHAQLDEAQVRVNEAERQYQRVKALVGQGAASESLLDERRRDLDTARAVLVAIESRLSDRLIRAPFDGVVGLRNVSRGALVEPGDTITTLDDDRFMKLDFTVPSVFMSQLSPGLRIEGRSRAHGDQIFDGVVRGIDSRVDPVTRSIQVRAVIPNPERLLKPGLLMRVELLVDPRDGLVIPEASVLHQGQQHFVELVVEQEDGLTSERRQIQIGTRVPGYVEVREGLAAGDRVVVHGNTKVRSGQPLEILSVHDHPRIATHTEAAPDASGRAQ</sequence>
<dbReference type="InterPro" id="IPR058625">
    <property type="entry name" value="MdtA-like_BSH"/>
</dbReference>
<feature type="domain" description="Multidrug resistance protein MdtA-like barrel-sandwich hybrid" evidence="6">
    <location>
        <begin position="61"/>
        <end position="182"/>
    </location>
</feature>
<feature type="domain" description="Multidrug resistance protein MdtA-like C-terminal permuted SH3" evidence="8">
    <location>
        <begin position="273"/>
        <end position="332"/>
    </location>
</feature>
<evidence type="ECO:0000313" key="9">
    <source>
        <dbReference type="EMBL" id="MBK1645638.1"/>
    </source>
</evidence>
<accession>A0A9X0WJB3</accession>